<evidence type="ECO:0000313" key="1">
    <source>
        <dbReference type="EMBL" id="GAH56532.1"/>
    </source>
</evidence>
<name>X1GH82_9ZZZZ</name>
<protein>
    <submittedName>
        <fullName evidence="1">Uncharacterized protein</fullName>
    </submittedName>
</protein>
<sequence length="255" mass="29181">MSAIITNILEFEGKPFIKPLRIIEYKCKNIGVTYSELGKILRNLRRVNRDIAIIQYEKYLLTVSPLRKDVHGSLAKFEERVNEIKSTTSRGRDIIRRLMGESIAVQLRMSLHDLWKVEETQNNVFEVSRPKKIQKFGEIDLFPGFHYSPIVLSGGEAGVIIDPKHKFHASQDLRTRESRGLFNSSNFEETTVFIDVCPLSFDECSEKRDPYSTCKLAGTGTTVPIRNFIKSKPSDVILSIGENLIEYHNRTDVCL</sequence>
<reference evidence="1" key="1">
    <citation type="journal article" date="2014" name="Front. Microbiol.">
        <title>High frequency of phylogenetically diverse reductive dehalogenase-homologous genes in deep subseafloor sedimentary metagenomes.</title>
        <authorList>
            <person name="Kawai M."/>
            <person name="Futagami T."/>
            <person name="Toyoda A."/>
            <person name="Takaki Y."/>
            <person name="Nishi S."/>
            <person name="Hori S."/>
            <person name="Arai W."/>
            <person name="Tsubouchi T."/>
            <person name="Morono Y."/>
            <person name="Uchiyama I."/>
            <person name="Ito T."/>
            <person name="Fujiyama A."/>
            <person name="Inagaki F."/>
            <person name="Takami H."/>
        </authorList>
    </citation>
    <scope>NUCLEOTIDE SEQUENCE</scope>
    <source>
        <strain evidence="1">Expedition CK06-06</strain>
    </source>
</reference>
<dbReference type="EMBL" id="BARU01025061">
    <property type="protein sequence ID" value="GAH56532.1"/>
    <property type="molecule type" value="Genomic_DNA"/>
</dbReference>
<comment type="caution">
    <text evidence="1">The sequence shown here is derived from an EMBL/GenBank/DDBJ whole genome shotgun (WGS) entry which is preliminary data.</text>
</comment>
<gene>
    <name evidence="1" type="ORF">S03H2_40426</name>
</gene>
<feature type="non-terminal residue" evidence="1">
    <location>
        <position position="255"/>
    </location>
</feature>
<organism evidence="1">
    <name type="scientific">marine sediment metagenome</name>
    <dbReference type="NCBI Taxonomy" id="412755"/>
    <lineage>
        <taxon>unclassified sequences</taxon>
        <taxon>metagenomes</taxon>
        <taxon>ecological metagenomes</taxon>
    </lineage>
</organism>
<dbReference type="AlphaFoldDB" id="X1GH82"/>
<accession>X1GH82</accession>
<proteinExistence type="predicted"/>